<sequence length="410" mass="46925">MPQVYRLKVDNHVCLSSSEENKCIVALADVKGFPDLPLTPNVREPNSKSSVYRQILDSLFVAPEKFGDKHSGITISVDSVKVISEYELELTIFGPNKGCNHHGILNGGHTVLAFKHAAQLKYKLDQAHVKVIIYSGLTEEACKDIGLATNTNSPVDMRSRMNAKGRYDFIKKYLQELELESDRKFRVSYYQNQSDAPSSTHCSINHVIKLLVCLDCNRYNPDAKTRRHPTISSLPREIKDSDQERISKLLHLFSQALWIEIKLYEIIHQYLIHPQRKGVDSNPLASIDIRKNTLLCDSEYSFGFGAPADLSLPIVAAFRVFLDSEYNWVLPFDEFCEDLIKHLWKTHLLDYLKKEKIAGNSIGARISRNNELWENLYTCASMYQNKLYRNMISQKNSNKSKNKGRKLIIK</sequence>
<dbReference type="AlphaFoldDB" id="A0A0V7ZUB1"/>
<evidence type="ECO:0000313" key="3">
    <source>
        <dbReference type="Proteomes" id="UP000053372"/>
    </source>
</evidence>
<dbReference type="Proteomes" id="UP000053372">
    <property type="component" value="Unassembled WGS sequence"/>
</dbReference>
<comment type="caution">
    <text evidence="2">The sequence shown here is derived from an EMBL/GenBank/DDBJ whole genome shotgun (WGS) entry which is preliminary data.</text>
</comment>
<gene>
    <name evidence="2" type="ORF">BC008_00130</name>
</gene>
<dbReference type="InterPro" id="IPR018891">
    <property type="entry name" value="AIPR_C"/>
</dbReference>
<proteinExistence type="predicted"/>
<dbReference type="EMBL" id="LMTZ01000080">
    <property type="protein sequence ID" value="KST68088.1"/>
    <property type="molecule type" value="Genomic_DNA"/>
</dbReference>
<accession>A0A0V7ZUB1</accession>
<evidence type="ECO:0000259" key="1">
    <source>
        <dbReference type="Pfam" id="PF10592"/>
    </source>
</evidence>
<evidence type="ECO:0000313" key="2">
    <source>
        <dbReference type="EMBL" id="KST68088.1"/>
    </source>
</evidence>
<keyword evidence="3" id="KW-1185">Reference proteome</keyword>
<protein>
    <submittedName>
        <fullName evidence="2">Abortive phage infection protein</fullName>
    </submittedName>
</protein>
<reference evidence="2 3" key="1">
    <citation type="journal article" date="2015" name="Genome Announc.">
        <title>Draft Genome of the Euendolithic (true boring) Cyanobacterium Mastigocoleus testarum strain BC008.</title>
        <authorList>
            <person name="Guida B.S."/>
            <person name="Garcia-Pichel F."/>
        </authorList>
    </citation>
    <scope>NUCLEOTIDE SEQUENCE [LARGE SCALE GENOMIC DNA]</scope>
    <source>
        <strain evidence="2 3">BC008</strain>
    </source>
</reference>
<organism evidence="2 3">
    <name type="scientific">Mastigocoleus testarum BC008</name>
    <dbReference type="NCBI Taxonomy" id="371196"/>
    <lineage>
        <taxon>Bacteria</taxon>
        <taxon>Bacillati</taxon>
        <taxon>Cyanobacteriota</taxon>
        <taxon>Cyanophyceae</taxon>
        <taxon>Nostocales</taxon>
        <taxon>Hapalosiphonaceae</taxon>
        <taxon>Mastigocoleus</taxon>
    </lineage>
</organism>
<dbReference type="RefSeq" id="WP_027845517.1">
    <property type="nucleotide sequence ID" value="NZ_LMTZ01000080.1"/>
</dbReference>
<name>A0A0V7ZUB1_9CYAN</name>
<feature type="domain" description="Abortive phage infection protein C-terminal" evidence="1">
    <location>
        <begin position="38"/>
        <end position="336"/>
    </location>
</feature>
<dbReference type="OrthoDB" id="476470at2"/>
<dbReference type="Pfam" id="PF10592">
    <property type="entry name" value="AIPR"/>
    <property type="match status" value="1"/>
</dbReference>